<evidence type="ECO:0000313" key="2">
    <source>
        <dbReference type="Proteomes" id="UP001153076"/>
    </source>
</evidence>
<organism evidence="1 2">
    <name type="scientific">Carnegiea gigantea</name>
    <dbReference type="NCBI Taxonomy" id="171969"/>
    <lineage>
        <taxon>Eukaryota</taxon>
        <taxon>Viridiplantae</taxon>
        <taxon>Streptophyta</taxon>
        <taxon>Embryophyta</taxon>
        <taxon>Tracheophyta</taxon>
        <taxon>Spermatophyta</taxon>
        <taxon>Magnoliopsida</taxon>
        <taxon>eudicotyledons</taxon>
        <taxon>Gunneridae</taxon>
        <taxon>Pentapetalae</taxon>
        <taxon>Caryophyllales</taxon>
        <taxon>Cactineae</taxon>
        <taxon>Cactaceae</taxon>
        <taxon>Cactoideae</taxon>
        <taxon>Echinocereeae</taxon>
        <taxon>Carnegiea</taxon>
    </lineage>
</organism>
<evidence type="ECO:0000313" key="1">
    <source>
        <dbReference type="EMBL" id="KAJ8433993.1"/>
    </source>
</evidence>
<dbReference type="OrthoDB" id="1938246at2759"/>
<dbReference type="PANTHER" id="PTHR33116:SF78">
    <property type="entry name" value="OS12G0587133 PROTEIN"/>
    <property type="match status" value="1"/>
</dbReference>
<protein>
    <recommendedName>
        <fullName evidence="3">Reverse transcriptase</fullName>
    </recommendedName>
</protein>
<accession>A0A9Q1Q9J4</accession>
<dbReference type="Proteomes" id="UP001153076">
    <property type="component" value="Unassembled WGS sequence"/>
</dbReference>
<sequence length="224" mass="25714">MEWRLKFLERGVKHLVRNQSDHAPIIVSTTVFSPNSTNDSKPFRFQAAWLLHNDFGNFIWQHWNPDAPLIDSIRGLADKLEFVTKETFKYVIDRVDKRHSGWKTKCLSLTGRMTLIKSPILAIPAYAMQTEPHLVSWATVTKPMSEGRLGIRSMLELNSTSMAKLGWRLLHEPTALWTRVLYHKYCKGRKGTSNSWKGIIESSPILQKGIQHSIGDGRGTNFWL</sequence>
<evidence type="ECO:0008006" key="3">
    <source>
        <dbReference type="Google" id="ProtNLM"/>
    </source>
</evidence>
<keyword evidence="2" id="KW-1185">Reference proteome</keyword>
<gene>
    <name evidence="1" type="ORF">Cgig2_012686</name>
</gene>
<name>A0A9Q1Q9J4_9CARY</name>
<dbReference type="EMBL" id="JAKOGI010000506">
    <property type="protein sequence ID" value="KAJ8433993.1"/>
    <property type="molecule type" value="Genomic_DNA"/>
</dbReference>
<dbReference type="AlphaFoldDB" id="A0A9Q1Q9J4"/>
<reference evidence="1" key="1">
    <citation type="submission" date="2022-04" db="EMBL/GenBank/DDBJ databases">
        <title>Carnegiea gigantea Genome sequencing and assembly v2.</title>
        <authorList>
            <person name="Copetti D."/>
            <person name="Sanderson M.J."/>
            <person name="Burquez A."/>
            <person name="Wojciechowski M.F."/>
        </authorList>
    </citation>
    <scope>NUCLEOTIDE SEQUENCE</scope>
    <source>
        <strain evidence="1">SGP5-SGP5p</strain>
        <tissue evidence="1">Aerial part</tissue>
    </source>
</reference>
<dbReference type="PANTHER" id="PTHR33116">
    <property type="entry name" value="REVERSE TRANSCRIPTASE ZINC-BINDING DOMAIN-CONTAINING PROTEIN-RELATED-RELATED"/>
    <property type="match status" value="1"/>
</dbReference>
<proteinExistence type="predicted"/>
<comment type="caution">
    <text evidence="1">The sequence shown here is derived from an EMBL/GenBank/DDBJ whole genome shotgun (WGS) entry which is preliminary data.</text>
</comment>